<dbReference type="Proteomes" id="UP000095283">
    <property type="component" value="Unplaced"/>
</dbReference>
<keyword evidence="3" id="KW-1185">Reference proteome</keyword>
<accession>A0A1I7WBM6</accession>
<proteinExistence type="predicted"/>
<organism evidence="3 4">
    <name type="scientific">Heterorhabditis bacteriophora</name>
    <name type="common">Entomopathogenic nematode worm</name>
    <dbReference type="NCBI Taxonomy" id="37862"/>
    <lineage>
        <taxon>Eukaryota</taxon>
        <taxon>Metazoa</taxon>
        <taxon>Ecdysozoa</taxon>
        <taxon>Nematoda</taxon>
        <taxon>Chromadorea</taxon>
        <taxon>Rhabditida</taxon>
        <taxon>Rhabditina</taxon>
        <taxon>Rhabditomorpha</taxon>
        <taxon>Strongyloidea</taxon>
        <taxon>Heterorhabditidae</taxon>
        <taxon>Heterorhabditis</taxon>
    </lineage>
</organism>
<evidence type="ECO:0000313" key="4">
    <source>
        <dbReference type="WBParaSite" id="Hba_02107"/>
    </source>
</evidence>
<sequence length="226" mass="26380">MPPKRTARGRKKTPKDDIGYNIQQEHESLELDHRILLFPELRIPEFVDDTVNYESKESEQEKSALLNTREIKEEILSDQRTQKRFDLNSHPSSHDNFSINDIPEVRVREESNGCLVKNQNPIEIEDDQARERLASPKRPVRTTKTGTSSALSRDHIVKPPRAAEVKKAQRKREMQEAEERAKAENARIMQEKKDQMLKLMRSPGYFSIFNLIVLVISNCRYLIHHI</sequence>
<protein>
    <submittedName>
        <fullName evidence="4">Uncharacterized protein</fullName>
    </submittedName>
</protein>
<feature type="region of interest" description="Disordered" evidence="1">
    <location>
        <begin position="120"/>
        <end position="187"/>
    </location>
</feature>
<keyword evidence="2" id="KW-0812">Transmembrane</keyword>
<reference evidence="4" key="1">
    <citation type="submission" date="2016-11" db="UniProtKB">
        <authorList>
            <consortium name="WormBaseParasite"/>
        </authorList>
    </citation>
    <scope>IDENTIFICATION</scope>
</reference>
<evidence type="ECO:0000256" key="1">
    <source>
        <dbReference type="SAM" id="MobiDB-lite"/>
    </source>
</evidence>
<keyword evidence="2" id="KW-1133">Transmembrane helix</keyword>
<name>A0A1I7WBM6_HETBA</name>
<feature type="compositionally biased region" description="Basic and acidic residues" evidence="1">
    <location>
        <begin position="152"/>
        <end position="187"/>
    </location>
</feature>
<keyword evidence="2" id="KW-0472">Membrane</keyword>
<feature type="transmembrane region" description="Helical" evidence="2">
    <location>
        <begin position="205"/>
        <end position="223"/>
    </location>
</feature>
<evidence type="ECO:0000256" key="2">
    <source>
        <dbReference type="SAM" id="Phobius"/>
    </source>
</evidence>
<dbReference type="WBParaSite" id="Hba_02107">
    <property type="protein sequence ID" value="Hba_02107"/>
    <property type="gene ID" value="Hba_02107"/>
</dbReference>
<feature type="region of interest" description="Disordered" evidence="1">
    <location>
        <begin position="1"/>
        <end position="22"/>
    </location>
</feature>
<feature type="compositionally biased region" description="Polar residues" evidence="1">
    <location>
        <begin position="142"/>
        <end position="151"/>
    </location>
</feature>
<evidence type="ECO:0000313" key="3">
    <source>
        <dbReference type="Proteomes" id="UP000095283"/>
    </source>
</evidence>
<feature type="compositionally biased region" description="Basic residues" evidence="1">
    <location>
        <begin position="1"/>
        <end position="13"/>
    </location>
</feature>
<dbReference type="AlphaFoldDB" id="A0A1I7WBM6"/>